<keyword evidence="2" id="KW-0489">Methyltransferase</keyword>
<dbReference type="InterPro" id="IPR025714">
    <property type="entry name" value="Methyltranfer_dom"/>
</dbReference>
<gene>
    <name evidence="2" type="ORF">HYZ11_04395</name>
</gene>
<dbReference type="SUPFAM" id="SSF53335">
    <property type="entry name" value="S-adenosyl-L-methionine-dependent methyltransferases"/>
    <property type="match status" value="1"/>
</dbReference>
<evidence type="ECO:0000313" key="3">
    <source>
        <dbReference type="Proteomes" id="UP000782312"/>
    </source>
</evidence>
<dbReference type="Proteomes" id="UP000782312">
    <property type="component" value="Unassembled WGS sequence"/>
</dbReference>
<evidence type="ECO:0000259" key="1">
    <source>
        <dbReference type="Pfam" id="PF13847"/>
    </source>
</evidence>
<dbReference type="GO" id="GO:0008168">
    <property type="term" value="F:methyltransferase activity"/>
    <property type="evidence" value="ECO:0007669"/>
    <property type="project" value="UniProtKB-KW"/>
</dbReference>
<comment type="caution">
    <text evidence="2">The sequence shown here is derived from an EMBL/GenBank/DDBJ whole genome shotgun (WGS) entry which is preliminary data.</text>
</comment>
<reference evidence="2" key="1">
    <citation type="submission" date="2020-07" db="EMBL/GenBank/DDBJ databases">
        <title>Huge and variable diversity of episymbiotic CPR bacteria and DPANN archaea in groundwater ecosystems.</title>
        <authorList>
            <person name="He C.Y."/>
            <person name="Keren R."/>
            <person name="Whittaker M."/>
            <person name="Farag I.F."/>
            <person name="Doudna J."/>
            <person name="Cate J.H.D."/>
            <person name="Banfield J.F."/>
        </authorList>
    </citation>
    <scope>NUCLEOTIDE SEQUENCE</scope>
    <source>
        <strain evidence="2">NC_groundwater_763_Ag_S-0.2um_68_21</strain>
    </source>
</reference>
<organism evidence="2 3">
    <name type="scientific">Tectimicrobiota bacterium</name>
    <dbReference type="NCBI Taxonomy" id="2528274"/>
    <lineage>
        <taxon>Bacteria</taxon>
        <taxon>Pseudomonadati</taxon>
        <taxon>Nitrospinota/Tectimicrobiota group</taxon>
        <taxon>Candidatus Tectimicrobiota</taxon>
    </lineage>
</organism>
<dbReference type="PANTHER" id="PTHR45128">
    <property type="entry name" value="METHYLTRANSFERASE TYPE 11"/>
    <property type="match status" value="1"/>
</dbReference>
<dbReference type="Gene3D" id="3.40.50.150">
    <property type="entry name" value="Vaccinia Virus protein VP39"/>
    <property type="match status" value="1"/>
</dbReference>
<dbReference type="PANTHER" id="PTHR45128:SF1">
    <property type="entry name" value="S-ADENOSYLMETHIONINE-DEPENDENT METHYLTRANSFERASE RV2258C"/>
    <property type="match status" value="1"/>
</dbReference>
<dbReference type="AlphaFoldDB" id="A0A932HWG7"/>
<proteinExistence type="predicted"/>
<protein>
    <submittedName>
        <fullName evidence="2">Methyltransferase domain-containing protein</fullName>
    </submittedName>
</protein>
<dbReference type="CDD" id="cd02440">
    <property type="entry name" value="AdoMet_MTases"/>
    <property type="match status" value="1"/>
</dbReference>
<dbReference type="InterPro" id="IPR053173">
    <property type="entry name" value="SAM-binding_MTase"/>
</dbReference>
<dbReference type="InterPro" id="IPR029063">
    <property type="entry name" value="SAM-dependent_MTases_sf"/>
</dbReference>
<name>A0A932HWG7_UNCTE</name>
<feature type="domain" description="Methyltransferase" evidence="1">
    <location>
        <begin position="38"/>
        <end position="148"/>
    </location>
</feature>
<dbReference type="EMBL" id="JACPUR010000013">
    <property type="protein sequence ID" value="MBI3126826.1"/>
    <property type="molecule type" value="Genomic_DNA"/>
</dbReference>
<sequence length="175" mass="19459">MANAQSHLDFPGMALWFKFRNFLHPRDKLLAEIPVRPGDAVMDYGCGPGASILPLAERVGPEGIVYAVDIHPLSIKYVQEIVEKHRLGNVRTILTDAITGLPMATVDAVCLFDVFHALEQPARAIREIHRVLKPEGILFFSDHAMRHEEIIAGVTRGGLFWLAGRGERTYSFSKG</sequence>
<evidence type="ECO:0000313" key="2">
    <source>
        <dbReference type="EMBL" id="MBI3126826.1"/>
    </source>
</evidence>
<accession>A0A932HWG7</accession>
<dbReference type="GO" id="GO:0032259">
    <property type="term" value="P:methylation"/>
    <property type="evidence" value="ECO:0007669"/>
    <property type="project" value="UniProtKB-KW"/>
</dbReference>
<keyword evidence="2" id="KW-0808">Transferase</keyword>
<dbReference type="Pfam" id="PF13847">
    <property type="entry name" value="Methyltransf_31"/>
    <property type="match status" value="1"/>
</dbReference>